<dbReference type="AlphaFoldDB" id="A0A8A4TYD1"/>
<dbReference type="SUPFAM" id="SSF69635">
    <property type="entry name" value="Type III secretory system chaperone-like"/>
    <property type="match status" value="1"/>
</dbReference>
<accession>A0A8A4TYD1</accession>
<name>A0A8A4TYD1_SULCO</name>
<dbReference type="GO" id="GO:0030254">
    <property type="term" value="P:protein secretion by the type III secretion system"/>
    <property type="evidence" value="ECO:0007669"/>
    <property type="project" value="InterPro"/>
</dbReference>
<dbReference type="InterPro" id="IPR010261">
    <property type="entry name" value="Tir_chaperone"/>
</dbReference>
<dbReference type="KEGG" id="scor:J3U87_16735"/>
<evidence type="ECO:0000313" key="1">
    <source>
        <dbReference type="EMBL" id="QTD54094.1"/>
    </source>
</evidence>
<dbReference type="EMBL" id="CP071793">
    <property type="protein sequence ID" value="QTD54094.1"/>
    <property type="molecule type" value="Genomic_DNA"/>
</dbReference>
<proteinExistence type="predicted"/>
<dbReference type="Proteomes" id="UP000663929">
    <property type="component" value="Chromosome"/>
</dbReference>
<sequence>MLATERLNHWLSRVGADAGQAPCLDEKGVCAFVFEDEVEVLISVDDQSPFLYFFAELLSLDEQNESAKAKIFEHCLKLNLCPSLTAGAAIAFDPIHHRVVFNETIALEDLDEHRFFSRFTAIGTKTVALWRTFNGRSDQAVRDDGDASTPDRMPEMGPVLPFEGFV</sequence>
<organism evidence="1 2">
    <name type="scientific">Sulfidibacter corallicola</name>
    <dbReference type="NCBI Taxonomy" id="2818388"/>
    <lineage>
        <taxon>Bacteria</taxon>
        <taxon>Pseudomonadati</taxon>
        <taxon>Acidobacteriota</taxon>
        <taxon>Holophagae</taxon>
        <taxon>Acanthopleuribacterales</taxon>
        <taxon>Acanthopleuribacteraceae</taxon>
        <taxon>Sulfidibacter</taxon>
    </lineage>
</organism>
<gene>
    <name evidence="1" type="ORF">J3U87_16735</name>
</gene>
<dbReference type="Gene3D" id="3.30.1460.10">
    <property type="match status" value="1"/>
</dbReference>
<keyword evidence="2" id="KW-1185">Reference proteome</keyword>
<protein>
    <submittedName>
        <fullName evidence="1">Type III secretion system chaperone</fullName>
    </submittedName>
</protein>
<dbReference type="RefSeq" id="WP_237384193.1">
    <property type="nucleotide sequence ID" value="NZ_CP071793.1"/>
</dbReference>
<evidence type="ECO:0000313" key="2">
    <source>
        <dbReference type="Proteomes" id="UP000663929"/>
    </source>
</evidence>
<dbReference type="Pfam" id="PF05932">
    <property type="entry name" value="CesT"/>
    <property type="match status" value="1"/>
</dbReference>
<dbReference type="CDD" id="cd17034">
    <property type="entry name" value="T3SC_IA_ShcO1-like"/>
    <property type="match status" value="1"/>
</dbReference>
<reference evidence="1" key="1">
    <citation type="submission" date="2021-03" db="EMBL/GenBank/DDBJ databases">
        <title>Acanthopleuribacteraceae sp. M133.</title>
        <authorList>
            <person name="Wang G."/>
        </authorList>
    </citation>
    <scope>NUCLEOTIDE SEQUENCE</scope>
    <source>
        <strain evidence="1">M133</strain>
    </source>
</reference>